<dbReference type="CDD" id="cd16454">
    <property type="entry name" value="RING-H2_PA-TM-RING"/>
    <property type="match status" value="1"/>
</dbReference>
<dbReference type="GO" id="GO:0008270">
    <property type="term" value="F:zinc ion binding"/>
    <property type="evidence" value="ECO:0007669"/>
    <property type="project" value="UniProtKB-KW"/>
</dbReference>
<dbReference type="Gramene" id="PSS05629">
    <property type="protein sequence ID" value="PSS05629"/>
    <property type="gene ID" value="CEY00_Acc18898"/>
</dbReference>
<dbReference type="Gene3D" id="3.30.40.10">
    <property type="entry name" value="Zinc/RING finger domain, C3HC4 (zinc finger)"/>
    <property type="match status" value="1"/>
</dbReference>
<dbReference type="Pfam" id="PF13639">
    <property type="entry name" value="zf-RING_2"/>
    <property type="match status" value="1"/>
</dbReference>
<dbReference type="GO" id="GO:0061630">
    <property type="term" value="F:ubiquitin protein ligase activity"/>
    <property type="evidence" value="ECO:0007669"/>
    <property type="project" value="TreeGrafter"/>
</dbReference>
<evidence type="ECO:0000259" key="2">
    <source>
        <dbReference type="PROSITE" id="PS50089"/>
    </source>
</evidence>
<dbReference type="InterPro" id="IPR051826">
    <property type="entry name" value="E3_ubiquitin-ligase_domain"/>
</dbReference>
<dbReference type="PROSITE" id="PS50089">
    <property type="entry name" value="ZF_RING_2"/>
    <property type="match status" value="1"/>
</dbReference>
<evidence type="ECO:0000313" key="4">
    <source>
        <dbReference type="Proteomes" id="UP000241394"/>
    </source>
</evidence>
<dbReference type="OrthoDB" id="8062037at2759"/>
<dbReference type="EMBL" id="NKQK01000017">
    <property type="protein sequence ID" value="PSS05629.1"/>
    <property type="molecule type" value="Genomic_DNA"/>
</dbReference>
<dbReference type="STRING" id="1590841.A0A2R6QBW5"/>
<sequence>MSGTANNFTPLPGSWQSGQGYGAHSLYPNYRNRDLPVFQRSRSWVGPNDFGFLQEPWLEPIGDRLMTQPWGVLRFPDPPLAPIRFLDPEAAARGVNPSRQSIPESPPTFAGQIWYVQGPTQEVESRLTQDEQKRALGKMKKKIYNPTPKRLARRLSLYYRDNDKYYEKEMEKDEDVDRCAVCLDDFQPRETVMLTPCGHMFHEDCIVPWVMDHGQCPVCRHAVSK</sequence>
<keyword evidence="1" id="KW-0479">Metal-binding</keyword>
<reference evidence="3 4" key="1">
    <citation type="submission" date="2017-07" db="EMBL/GenBank/DDBJ databases">
        <title>An improved, manually edited Actinidia chinensis var. chinensis (kiwifruit) genome highlights the challenges associated with draft genomes and gene prediction in plants.</title>
        <authorList>
            <person name="Pilkington S."/>
            <person name="Crowhurst R."/>
            <person name="Hilario E."/>
            <person name="Nardozza S."/>
            <person name="Fraser L."/>
            <person name="Peng Y."/>
            <person name="Gunaseelan K."/>
            <person name="Simpson R."/>
            <person name="Tahir J."/>
            <person name="Deroles S."/>
            <person name="Templeton K."/>
            <person name="Luo Z."/>
            <person name="Davy M."/>
            <person name="Cheng C."/>
            <person name="Mcneilage M."/>
            <person name="Scaglione D."/>
            <person name="Liu Y."/>
            <person name="Zhang Q."/>
            <person name="Datson P."/>
            <person name="De Silva N."/>
            <person name="Gardiner S."/>
            <person name="Bassett H."/>
            <person name="Chagne D."/>
            <person name="Mccallum J."/>
            <person name="Dzierzon H."/>
            <person name="Deng C."/>
            <person name="Wang Y.-Y."/>
            <person name="Barron N."/>
            <person name="Manako K."/>
            <person name="Bowen J."/>
            <person name="Foster T."/>
            <person name="Erridge Z."/>
            <person name="Tiffin H."/>
            <person name="Waite C."/>
            <person name="Davies K."/>
            <person name="Grierson E."/>
            <person name="Laing W."/>
            <person name="Kirk R."/>
            <person name="Chen X."/>
            <person name="Wood M."/>
            <person name="Montefiori M."/>
            <person name="Brummell D."/>
            <person name="Schwinn K."/>
            <person name="Catanach A."/>
            <person name="Fullerton C."/>
            <person name="Li D."/>
            <person name="Meiyalaghan S."/>
            <person name="Nieuwenhuizen N."/>
            <person name="Read N."/>
            <person name="Prakash R."/>
            <person name="Hunter D."/>
            <person name="Zhang H."/>
            <person name="Mckenzie M."/>
            <person name="Knabel M."/>
            <person name="Harris A."/>
            <person name="Allan A."/>
            <person name="Chen A."/>
            <person name="Janssen B."/>
            <person name="Plunkett B."/>
            <person name="Dwamena C."/>
            <person name="Voogd C."/>
            <person name="Leif D."/>
            <person name="Lafferty D."/>
            <person name="Souleyre E."/>
            <person name="Varkonyi-Gasic E."/>
            <person name="Gambi F."/>
            <person name="Hanley J."/>
            <person name="Yao J.-L."/>
            <person name="Cheung J."/>
            <person name="David K."/>
            <person name="Warren B."/>
            <person name="Marsh K."/>
            <person name="Snowden K."/>
            <person name="Lin-Wang K."/>
            <person name="Brian L."/>
            <person name="Martinez-Sanchez M."/>
            <person name="Wang M."/>
            <person name="Ileperuma N."/>
            <person name="Macnee N."/>
            <person name="Campin R."/>
            <person name="Mcatee P."/>
            <person name="Drummond R."/>
            <person name="Espley R."/>
            <person name="Ireland H."/>
            <person name="Wu R."/>
            <person name="Atkinson R."/>
            <person name="Karunairetnam S."/>
            <person name="Bulley S."/>
            <person name="Chunkath S."/>
            <person name="Hanley Z."/>
            <person name="Storey R."/>
            <person name="Thrimawithana A."/>
            <person name="Thomson S."/>
            <person name="David C."/>
            <person name="Testolin R."/>
        </authorList>
    </citation>
    <scope>NUCLEOTIDE SEQUENCE [LARGE SCALE GENOMIC DNA]</scope>
    <source>
        <strain evidence="4">cv. Red5</strain>
        <tissue evidence="3">Young leaf</tissue>
    </source>
</reference>
<dbReference type="InterPro" id="IPR001841">
    <property type="entry name" value="Znf_RING"/>
</dbReference>
<dbReference type="GO" id="GO:0006511">
    <property type="term" value="P:ubiquitin-dependent protein catabolic process"/>
    <property type="evidence" value="ECO:0007669"/>
    <property type="project" value="TreeGrafter"/>
</dbReference>
<gene>
    <name evidence="3" type="ORF">CEY00_Acc18898</name>
</gene>
<proteinExistence type="predicted"/>
<protein>
    <submittedName>
        <fullName evidence="3">RING finger protein</fullName>
    </submittedName>
</protein>
<dbReference type="Proteomes" id="UP000241394">
    <property type="component" value="Chromosome LG17"/>
</dbReference>
<name>A0A2R6QBW5_ACTCC</name>
<accession>A0A2R6QBW5</accession>
<keyword evidence="1" id="KW-0862">Zinc</keyword>
<feature type="domain" description="RING-type" evidence="2">
    <location>
        <begin position="179"/>
        <end position="220"/>
    </location>
</feature>
<dbReference type="SMART" id="SM00184">
    <property type="entry name" value="RING"/>
    <property type="match status" value="1"/>
</dbReference>
<comment type="caution">
    <text evidence="3">The sequence shown here is derived from an EMBL/GenBank/DDBJ whole genome shotgun (WGS) entry which is preliminary data.</text>
</comment>
<keyword evidence="1" id="KW-0863">Zinc-finger</keyword>
<dbReference type="InParanoid" id="A0A2R6QBW5"/>
<dbReference type="SUPFAM" id="SSF57850">
    <property type="entry name" value="RING/U-box"/>
    <property type="match status" value="1"/>
</dbReference>
<dbReference type="InterPro" id="IPR013083">
    <property type="entry name" value="Znf_RING/FYVE/PHD"/>
</dbReference>
<keyword evidence="4" id="KW-1185">Reference proteome</keyword>
<organism evidence="3 4">
    <name type="scientific">Actinidia chinensis var. chinensis</name>
    <name type="common">Chinese soft-hair kiwi</name>
    <dbReference type="NCBI Taxonomy" id="1590841"/>
    <lineage>
        <taxon>Eukaryota</taxon>
        <taxon>Viridiplantae</taxon>
        <taxon>Streptophyta</taxon>
        <taxon>Embryophyta</taxon>
        <taxon>Tracheophyta</taxon>
        <taxon>Spermatophyta</taxon>
        <taxon>Magnoliopsida</taxon>
        <taxon>eudicotyledons</taxon>
        <taxon>Gunneridae</taxon>
        <taxon>Pentapetalae</taxon>
        <taxon>asterids</taxon>
        <taxon>Ericales</taxon>
        <taxon>Actinidiaceae</taxon>
        <taxon>Actinidia</taxon>
    </lineage>
</organism>
<dbReference type="AlphaFoldDB" id="A0A2R6QBW5"/>
<dbReference type="PANTHER" id="PTHR22765:SF396">
    <property type="entry name" value="RING_U-BOX SUPERFAMILY PROTEIN"/>
    <property type="match status" value="1"/>
</dbReference>
<reference evidence="4" key="2">
    <citation type="journal article" date="2018" name="BMC Genomics">
        <title>A manually annotated Actinidia chinensis var. chinensis (kiwifruit) genome highlights the challenges associated with draft genomes and gene prediction in plants.</title>
        <authorList>
            <person name="Pilkington S.M."/>
            <person name="Crowhurst R."/>
            <person name="Hilario E."/>
            <person name="Nardozza S."/>
            <person name="Fraser L."/>
            <person name="Peng Y."/>
            <person name="Gunaseelan K."/>
            <person name="Simpson R."/>
            <person name="Tahir J."/>
            <person name="Deroles S.C."/>
            <person name="Templeton K."/>
            <person name="Luo Z."/>
            <person name="Davy M."/>
            <person name="Cheng C."/>
            <person name="McNeilage M."/>
            <person name="Scaglione D."/>
            <person name="Liu Y."/>
            <person name="Zhang Q."/>
            <person name="Datson P."/>
            <person name="De Silva N."/>
            <person name="Gardiner S.E."/>
            <person name="Bassett H."/>
            <person name="Chagne D."/>
            <person name="McCallum J."/>
            <person name="Dzierzon H."/>
            <person name="Deng C."/>
            <person name="Wang Y.Y."/>
            <person name="Barron L."/>
            <person name="Manako K."/>
            <person name="Bowen J."/>
            <person name="Foster T.M."/>
            <person name="Erridge Z.A."/>
            <person name="Tiffin H."/>
            <person name="Waite C.N."/>
            <person name="Davies K.M."/>
            <person name="Grierson E.P."/>
            <person name="Laing W.A."/>
            <person name="Kirk R."/>
            <person name="Chen X."/>
            <person name="Wood M."/>
            <person name="Montefiori M."/>
            <person name="Brummell D.A."/>
            <person name="Schwinn K.E."/>
            <person name="Catanach A."/>
            <person name="Fullerton C."/>
            <person name="Li D."/>
            <person name="Meiyalaghan S."/>
            <person name="Nieuwenhuizen N."/>
            <person name="Read N."/>
            <person name="Prakash R."/>
            <person name="Hunter D."/>
            <person name="Zhang H."/>
            <person name="McKenzie M."/>
            <person name="Knabel M."/>
            <person name="Harris A."/>
            <person name="Allan A.C."/>
            <person name="Gleave A."/>
            <person name="Chen A."/>
            <person name="Janssen B.J."/>
            <person name="Plunkett B."/>
            <person name="Ampomah-Dwamena C."/>
            <person name="Voogd C."/>
            <person name="Leif D."/>
            <person name="Lafferty D."/>
            <person name="Souleyre E.J.F."/>
            <person name="Varkonyi-Gasic E."/>
            <person name="Gambi F."/>
            <person name="Hanley J."/>
            <person name="Yao J.L."/>
            <person name="Cheung J."/>
            <person name="David K.M."/>
            <person name="Warren B."/>
            <person name="Marsh K."/>
            <person name="Snowden K.C."/>
            <person name="Lin-Wang K."/>
            <person name="Brian L."/>
            <person name="Martinez-Sanchez M."/>
            <person name="Wang M."/>
            <person name="Ileperuma N."/>
            <person name="Macnee N."/>
            <person name="Campin R."/>
            <person name="McAtee P."/>
            <person name="Drummond R.S.M."/>
            <person name="Espley R.V."/>
            <person name="Ireland H.S."/>
            <person name="Wu R."/>
            <person name="Atkinson R.G."/>
            <person name="Karunairetnam S."/>
            <person name="Bulley S."/>
            <person name="Chunkath S."/>
            <person name="Hanley Z."/>
            <person name="Storey R."/>
            <person name="Thrimawithana A.H."/>
            <person name="Thomson S."/>
            <person name="David C."/>
            <person name="Testolin R."/>
            <person name="Huang H."/>
            <person name="Hellens R.P."/>
            <person name="Schaffer R.J."/>
        </authorList>
    </citation>
    <scope>NUCLEOTIDE SEQUENCE [LARGE SCALE GENOMIC DNA]</scope>
    <source>
        <strain evidence="4">cv. Red5</strain>
    </source>
</reference>
<evidence type="ECO:0000313" key="3">
    <source>
        <dbReference type="EMBL" id="PSS05629.1"/>
    </source>
</evidence>
<dbReference type="PANTHER" id="PTHR22765">
    <property type="entry name" value="RING FINGER AND PROTEASE ASSOCIATED DOMAIN-CONTAINING"/>
    <property type="match status" value="1"/>
</dbReference>
<evidence type="ECO:0000256" key="1">
    <source>
        <dbReference type="PROSITE-ProRule" id="PRU00175"/>
    </source>
</evidence>